<gene>
    <name evidence="2" type="ORF">C1I64_17550</name>
</gene>
<name>A0A3Q9UZ55_9MICO</name>
<evidence type="ECO:0000256" key="1">
    <source>
        <dbReference type="SAM" id="MobiDB-lite"/>
    </source>
</evidence>
<organism evidence="2 3">
    <name type="scientific">Rathayibacter festucae DSM 15932</name>
    <dbReference type="NCBI Taxonomy" id="1328866"/>
    <lineage>
        <taxon>Bacteria</taxon>
        <taxon>Bacillati</taxon>
        <taxon>Actinomycetota</taxon>
        <taxon>Actinomycetes</taxon>
        <taxon>Micrococcales</taxon>
        <taxon>Microbacteriaceae</taxon>
        <taxon>Rathayibacter</taxon>
    </lineage>
</organism>
<dbReference type="Gene3D" id="1.10.10.10">
    <property type="entry name" value="Winged helix-like DNA-binding domain superfamily/Winged helix DNA-binding domain"/>
    <property type="match status" value="1"/>
</dbReference>
<sequence>MSANALPSKAQPASALPATAQPARAEKAQSPALNRTAGLYAYAYRLTLSESMATAALHQAAVTLRSGSPRVADEQSALEIARTEIGRHSVGRRAALVPASAPVGLREDDLLRSAFHRRLHGLPALERQCWLLRHTGGHDVAVIADLLEISAEQVRSALGSAAAILVAGELADAGAEDAEPTAL</sequence>
<dbReference type="KEGG" id="rfs:C1I64_17550"/>
<proteinExistence type="predicted"/>
<dbReference type="Proteomes" id="UP000285317">
    <property type="component" value="Chromosome"/>
</dbReference>
<reference evidence="2 3" key="1">
    <citation type="submission" date="2018-03" db="EMBL/GenBank/DDBJ databases">
        <title>Bacteriophage NCPPB3778 and a type I-E CRISPR drive the evolution of the US Biological Select Agent, Rathayibacter toxicus.</title>
        <authorList>
            <person name="Davis E.W.II."/>
            <person name="Tabima J.F."/>
            <person name="Weisberg A.J."/>
            <person name="Dantas Lopes L."/>
            <person name="Wiseman M.S."/>
            <person name="Wiseman M.S."/>
            <person name="Pupko T."/>
            <person name="Belcher M.S."/>
            <person name="Sechler A.J."/>
            <person name="Tancos M.A."/>
            <person name="Schroeder B.K."/>
            <person name="Murray T.D."/>
            <person name="Luster D.G."/>
            <person name="Schneider W.L."/>
            <person name="Rogers E."/>
            <person name="Andreote F.D."/>
            <person name="Grunwald N.J."/>
            <person name="Putnam M.L."/>
            <person name="Chang J.H."/>
        </authorList>
    </citation>
    <scope>NUCLEOTIDE SEQUENCE [LARGE SCALE GENOMIC DNA]</scope>
    <source>
        <strain evidence="2 3">DSM 15932</strain>
    </source>
</reference>
<dbReference type="RefSeq" id="WP_127888099.1">
    <property type="nucleotide sequence ID" value="NZ_CP028137.1"/>
</dbReference>
<dbReference type="InterPro" id="IPR036388">
    <property type="entry name" value="WH-like_DNA-bd_sf"/>
</dbReference>
<dbReference type="InterPro" id="IPR013324">
    <property type="entry name" value="RNA_pol_sigma_r3/r4-like"/>
</dbReference>
<protein>
    <recommendedName>
        <fullName evidence="4">RNA polymerase sigma factor 70 region 4 type 2 domain-containing protein</fullName>
    </recommendedName>
</protein>
<evidence type="ECO:0000313" key="3">
    <source>
        <dbReference type="Proteomes" id="UP000285317"/>
    </source>
</evidence>
<evidence type="ECO:0000313" key="2">
    <source>
        <dbReference type="EMBL" id="AZZ53661.1"/>
    </source>
</evidence>
<dbReference type="AlphaFoldDB" id="A0A3Q9UZ55"/>
<feature type="region of interest" description="Disordered" evidence="1">
    <location>
        <begin position="1"/>
        <end position="30"/>
    </location>
</feature>
<accession>A0A3Q9UZ55</accession>
<dbReference type="EMBL" id="CP028137">
    <property type="protein sequence ID" value="AZZ53661.1"/>
    <property type="molecule type" value="Genomic_DNA"/>
</dbReference>
<dbReference type="SUPFAM" id="SSF88659">
    <property type="entry name" value="Sigma3 and sigma4 domains of RNA polymerase sigma factors"/>
    <property type="match status" value="1"/>
</dbReference>
<evidence type="ECO:0008006" key="4">
    <source>
        <dbReference type="Google" id="ProtNLM"/>
    </source>
</evidence>